<accession>A0A3B0YXM8</accession>
<organism evidence="1">
    <name type="scientific">hydrothermal vent metagenome</name>
    <dbReference type="NCBI Taxonomy" id="652676"/>
    <lineage>
        <taxon>unclassified sequences</taxon>
        <taxon>metagenomes</taxon>
        <taxon>ecological metagenomes</taxon>
    </lineage>
</organism>
<name>A0A3B0YXM8_9ZZZZ</name>
<dbReference type="EMBL" id="UOFK01000030">
    <property type="protein sequence ID" value="VAW73156.1"/>
    <property type="molecule type" value="Genomic_DNA"/>
</dbReference>
<reference evidence="1" key="1">
    <citation type="submission" date="2018-06" db="EMBL/GenBank/DDBJ databases">
        <authorList>
            <person name="Zhirakovskaya E."/>
        </authorList>
    </citation>
    <scope>NUCLEOTIDE SEQUENCE</scope>
</reference>
<sequence length="38" mass="4028">MRKKLLNISVLALCVLSVNPVAIVTFGDIATGDRTGIQ</sequence>
<protein>
    <submittedName>
        <fullName evidence="1">Uncharacterized protein</fullName>
    </submittedName>
</protein>
<dbReference type="AlphaFoldDB" id="A0A3B0YXM8"/>
<proteinExistence type="predicted"/>
<evidence type="ECO:0000313" key="1">
    <source>
        <dbReference type="EMBL" id="VAW73156.1"/>
    </source>
</evidence>
<gene>
    <name evidence="1" type="ORF">MNBD_GAMMA13-481</name>
</gene>